<dbReference type="InterPro" id="IPR013049">
    <property type="entry name" value="Spo11/TopoVI_A_N"/>
</dbReference>
<dbReference type="Gene3D" id="3.40.1360.10">
    <property type="match status" value="1"/>
</dbReference>
<dbReference type="InParanoid" id="K5WJS1"/>
<dbReference type="GO" id="GO:0046872">
    <property type="term" value="F:metal ion binding"/>
    <property type="evidence" value="ECO:0007669"/>
    <property type="project" value="UniProtKB-KW"/>
</dbReference>
<keyword evidence="8 12" id="KW-0799">Topoisomerase</keyword>
<dbReference type="GO" id="GO:0000706">
    <property type="term" value="P:meiotic DNA double-strand break processing"/>
    <property type="evidence" value="ECO:0007669"/>
    <property type="project" value="TreeGrafter"/>
</dbReference>
<feature type="active site" description="O-(5'-phospho-DNA)-tyrosine intermediate" evidence="12">
    <location>
        <position position="57"/>
    </location>
</feature>
<dbReference type="InterPro" id="IPR036388">
    <property type="entry name" value="WH-like_DNA-bd_sf"/>
</dbReference>
<dbReference type="HOGENOM" id="CLU_037229_0_1_1"/>
<evidence type="ECO:0000256" key="3">
    <source>
        <dbReference type="ARBA" id="ARBA00004123"/>
    </source>
</evidence>
<dbReference type="Proteomes" id="UP000008493">
    <property type="component" value="Unassembled WGS sequence"/>
</dbReference>
<comment type="subcellular location">
    <subcellularLocation>
        <location evidence="3">Nucleus</location>
    </subcellularLocation>
</comment>
<protein>
    <recommendedName>
        <fullName evidence="5">DNA topoisomerase (ATP-hydrolyzing)</fullName>
        <ecNumber evidence="5">5.6.2.2</ecNumber>
    </recommendedName>
</protein>
<evidence type="ECO:0000256" key="10">
    <source>
        <dbReference type="ARBA" id="ARBA00023235"/>
    </source>
</evidence>
<dbReference type="GO" id="GO:0042138">
    <property type="term" value="P:meiotic DNA double-strand break formation"/>
    <property type="evidence" value="ECO:0007669"/>
    <property type="project" value="InterPro"/>
</dbReference>
<evidence type="ECO:0000259" key="15">
    <source>
        <dbReference type="Pfam" id="PF21180"/>
    </source>
</evidence>
<dbReference type="Pfam" id="PF04406">
    <property type="entry name" value="TP6A_N"/>
    <property type="match status" value="1"/>
</dbReference>
<comment type="similarity">
    <text evidence="4 12">Belongs to the TOP6A family.</text>
</comment>
<evidence type="ECO:0000256" key="13">
    <source>
        <dbReference type="SAM" id="MobiDB-lite"/>
    </source>
</evidence>
<dbReference type="GO" id="GO:0005524">
    <property type="term" value="F:ATP binding"/>
    <property type="evidence" value="ECO:0007669"/>
    <property type="project" value="InterPro"/>
</dbReference>
<evidence type="ECO:0000256" key="12">
    <source>
        <dbReference type="PROSITE-ProRule" id="PRU01385"/>
    </source>
</evidence>
<feature type="region of interest" description="Disordered" evidence="13">
    <location>
        <begin position="379"/>
        <end position="404"/>
    </location>
</feature>
<evidence type="ECO:0000256" key="4">
    <source>
        <dbReference type="ARBA" id="ARBA00006559"/>
    </source>
</evidence>
<organism evidence="16 17">
    <name type="scientific">Agaricus bisporus var. burnettii (strain JB137-S8 / ATCC MYA-4627 / FGSC 10392)</name>
    <name type="common">White button mushroom</name>
    <dbReference type="NCBI Taxonomy" id="597362"/>
    <lineage>
        <taxon>Eukaryota</taxon>
        <taxon>Fungi</taxon>
        <taxon>Dikarya</taxon>
        <taxon>Basidiomycota</taxon>
        <taxon>Agaricomycotina</taxon>
        <taxon>Agaricomycetes</taxon>
        <taxon>Agaricomycetidae</taxon>
        <taxon>Agaricales</taxon>
        <taxon>Agaricineae</taxon>
        <taxon>Agaricaceae</taxon>
        <taxon>Agaricus</taxon>
    </lineage>
</organism>
<dbReference type="OrthoDB" id="5377392at2759"/>
<dbReference type="Gene3D" id="1.10.10.10">
    <property type="entry name" value="Winged helix-like DNA-binding domain superfamily/Winged helix DNA-binding domain"/>
    <property type="match status" value="1"/>
</dbReference>
<dbReference type="GO" id="GO:0000228">
    <property type="term" value="C:nuclear chromosome"/>
    <property type="evidence" value="ECO:0007669"/>
    <property type="project" value="TreeGrafter"/>
</dbReference>
<dbReference type="RefSeq" id="XP_007333763.1">
    <property type="nucleotide sequence ID" value="XM_007333701.1"/>
</dbReference>
<keyword evidence="6" id="KW-0479">Metal-binding</keyword>
<evidence type="ECO:0000259" key="14">
    <source>
        <dbReference type="Pfam" id="PF04406"/>
    </source>
</evidence>
<dbReference type="CDD" id="cd00223">
    <property type="entry name" value="TOPRIM_TopoIIB_SPO"/>
    <property type="match status" value="1"/>
</dbReference>
<comment type="catalytic activity">
    <reaction evidence="1 12">
        <text>ATP-dependent breakage, passage and rejoining of double-stranded DNA.</text>
        <dbReference type="EC" id="5.6.2.2"/>
    </reaction>
</comment>
<feature type="domain" description="Topoisomerase 6 subunit A/Spo11 TOPRIM" evidence="15">
    <location>
        <begin position="139"/>
        <end position="325"/>
    </location>
</feature>
<evidence type="ECO:0000256" key="11">
    <source>
        <dbReference type="ARBA" id="ARBA00023242"/>
    </source>
</evidence>
<evidence type="ECO:0000313" key="16">
    <source>
        <dbReference type="EMBL" id="EKM75546.1"/>
    </source>
</evidence>
<dbReference type="EC" id="5.6.2.2" evidence="5"/>
<dbReference type="InterPro" id="IPR013048">
    <property type="entry name" value="Meiotic_Spo11"/>
</dbReference>
<gene>
    <name evidence="16" type="ORF">AGABI1DRAFT_79675</name>
</gene>
<evidence type="ECO:0000256" key="5">
    <source>
        <dbReference type="ARBA" id="ARBA00012895"/>
    </source>
</evidence>
<reference evidence="17" key="1">
    <citation type="journal article" date="2012" name="Proc. Natl. Acad. Sci. U.S.A.">
        <title>Genome sequence of the button mushroom Agaricus bisporus reveals mechanisms governing adaptation to a humic-rich ecological niche.</title>
        <authorList>
            <person name="Morin E."/>
            <person name="Kohler A."/>
            <person name="Baker A.R."/>
            <person name="Foulongne-Oriol M."/>
            <person name="Lombard V."/>
            <person name="Nagy L.G."/>
            <person name="Ohm R.A."/>
            <person name="Patyshakuliyeva A."/>
            <person name="Brun A."/>
            <person name="Aerts A.L."/>
            <person name="Bailey A.M."/>
            <person name="Billette C."/>
            <person name="Coutinho P.M."/>
            <person name="Deakin G."/>
            <person name="Doddapaneni H."/>
            <person name="Floudas D."/>
            <person name="Grimwood J."/>
            <person name="Hilden K."/>
            <person name="Kuees U."/>
            <person name="LaButti K.M."/>
            <person name="Lapidus A."/>
            <person name="Lindquist E.A."/>
            <person name="Lucas S.M."/>
            <person name="Murat C."/>
            <person name="Riley R.W."/>
            <person name="Salamov A.A."/>
            <person name="Schmutz J."/>
            <person name="Subramanian V."/>
            <person name="Woesten H.A.B."/>
            <person name="Xu J."/>
            <person name="Eastwood D.C."/>
            <person name="Foster G.D."/>
            <person name="Sonnenberg A.S."/>
            <person name="Cullen D."/>
            <person name="de Vries R.P."/>
            <person name="Lundell T."/>
            <person name="Hibbett D.S."/>
            <person name="Henrissat B."/>
            <person name="Burton K.S."/>
            <person name="Kerrigan R.W."/>
            <person name="Challen M.P."/>
            <person name="Grigoriev I.V."/>
            <person name="Martin F."/>
        </authorList>
    </citation>
    <scope>NUCLEOTIDE SEQUENCE [LARGE SCALE GENOMIC DNA]</scope>
    <source>
        <strain evidence="17">JB137-S8 / ATCC MYA-4627 / FGSC 10392</strain>
    </source>
</reference>
<dbReference type="InterPro" id="IPR036078">
    <property type="entry name" value="Spo11/TopoVI_A_sf"/>
</dbReference>
<dbReference type="InterPro" id="IPR034136">
    <property type="entry name" value="TOPRIM_Topo6A/Spo11"/>
</dbReference>
<keyword evidence="9 12" id="KW-0238">DNA-binding</keyword>
<dbReference type="FunCoup" id="K5WJS1">
    <property type="interactions" value="92"/>
</dbReference>
<dbReference type="KEGG" id="abp:AGABI1DRAFT79675"/>
<evidence type="ECO:0000256" key="7">
    <source>
        <dbReference type="ARBA" id="ARBA00022842"/>
    </source>
</evidence>
<dbReference type="EMBL" id="JH971411">
    <property type="protein sequence ID" value="EKM75546.1"/>
    <property type="molecule type" value="Genomic_DNA"/>
</dbReference>
<dbReference type="PANTHER" id="PTHR10848">
    <property type="entry name" value="MEIOTIC RECOMBINATION PROTEIN SPO11"/>
    <property type="match status" value="1"/>
</dbReference>
<accession>K5WJS1</accession>
<evidence type="ECO:0000256" key="1">
    <source>
        <dbReference type="ARBA" id="ARBA00000185"/>
    </source>
</evidence>
<dbReference type="GO" id="GO:0003918">
    <property type="term" value="F:DNA topoisomerase type II (double strand cut, ATP-hydrolyzing) activity"/>
    <property type="evidence" value="ECO:0007669"/>
    <property type="project" value="UniProtKB-UniRule"/>
</dbReference>
<dbReference type="PANTHER" id="PTHR10848:SF0">
    <property type="entry name" value="MEIOTIC RECOMBINATION PROTEIN SPO11"/>
    <property type="match status" value="1"/>
</dbReference>
<evidence type="ECO:0000256" key="8">
    <source>
        <dbReference type="ARBA" id="ARBA00023029"/>
    </source>
</evidence>
<keyword evidence="10 12" id="KW-0413">Isomerase</keyword>
<dbReference type="AlphaFoldDB" id="K5WJS1"/>
<proteinExistence type="inferred from homology"/>
<dbReference type="GeneID" id="18831595"/>
<evidence type="ECO:0000313" key="17">
    <source>
        <dbReference type="Proteomes" id="UP000008493"/>
    </source>
</evidence>
<keyword evidence="7" id="KW-0460">Magnesium</keyword>
<evidence type="ECO:0000256" key="2">
    <source>
        <dbReference type="ARBA" id="ARBA00001946"/>
    </source>
</evidence>
<comment type="cofactor">
    <cofactor evidence="2">
        <name>Mg(2+)</name>
        <dbReference type="ChEBI" id="CHEBI:18420"/>
    </cofactor>
</comment>
<feature type="domain" description="Spo11/DNA topoisomerase VI subunit A N-terminal" evidence="14">
    <location>
        <begin position="29"/>
        <end position="89"/>
    </location>
</feature>
<feature type="compositionally biased region" description="Basic and acidic residues" evidence="13">
    <location>
        <begin position="382"/>
        <end position="391"/>
    </location>
</feature>
<dbReference type="GO" id="GO:0003677">
    <property type="term" value="F:DNA binding"/>
    <property type="evidence" value="ECO:0007669"/>
    <property type="project" value="UniProtKB-UniRule"/>
</dbReference>
<dbReference type="PROSITE" id="PS52041">
    <property type="entry name" value="TOPO_IIB"/>
    <property type="match status" value="1"/>
</dbReference>
<evidence type="ECO:0000256" key="6">
    <source>
        <dbReference type="ARBA" id="ARBA00022723"/>
    </source>
</evidence>
<dbReference type="eggNOG" id="KOG2795">
    <property type="taxonomic scope" value="Eukaryota"/>
</dbReference>
<dbReference type="GO" id="GO:0007131">
    <property type="term" value="P:reciprocal meiotic recombination"/>
    <property type="evidence" value="ECO:0007669"/>
    <property type="project" value="TreeGrafter"/>
</dbReference>
<keyword evidence="17" id="KW-1185">Reference proteome</keyword>
<dbReference type="SUPFAM" id="SSF56726">
    <property type="entry name" value="DNA topoisomerase IV, alpha subunit"/>
    <property type="match status" value="1"/>
</dbReference>
<keyword evidence="11" id="KW-0539">Nucleus</keyword>
<dbReference type="STRING" id="597362.K5WJS1"/>
<evidence type="ECO:0000256" key="9">
    <source>
        <dbReference type="ARBA" id="ARBA00023125"/>
    </source>
</evidence>
<dbReference type="PRINTS" id="PR01551">
    <property type="entry name" value="SPO11HOMOLOG"/>
</dbReference>
<dbReference type="Pfam" id="PF21180">
    <property type="entry name" value="TOP6A-Spo11_Toprim"/>
    <property type="match status" value="1"/>
</dbReference>
<dbReference type="InterPro" id="IPR002815">
    <property type="entry name" value="Spo11/TopoVI_A"/>
</dbReference>
<dbReference type="PRINTS" id="PR01550">
    <property type="entry name" value="TOP6AFAMILY"/>
</dbReference>
<name>K5WJS1_AGABU</name>
<dbReference type="OMA" id="IETAGMF"/>
<sequence>MHLQLANRTTGCTKTLTYPKKCLAGSARPLAQLFRVMDLAHEAIIEDIPATKRDIYYNDVQLFKSQKTVDTLVDDLAATFDLDRSSLNIRASSKGLICGSGLTIYLTSGETVRPTDTKATLIPAGEDISSFGLSEDVCWVLIIEKEAVFQTLSNLEITNSHDFPGRGLLITGKGYPDIATRHLVKTLADCLPPRIPIMALVDGDPYGLDILSVYRYGSRALKHENERLAAGDRVVWIGIWASEFSSLGIDKDKLLPISKGDEKKASCFATDLLARVTEAVTWRPLKAFAMLNRPKEMLPTKWKKELMRLLFIRRKAEIEILSSIDNGLSQDINSDATVSTRNTFQEQSVVGIMMDANTDDQMEESCCAADISNTRGVMDNEEGCKKQDKTGTTRGGPSGIQIIP</sequence>